<dbReference type="InterPro" id="IPR000394">
    <property type="entry name" value="RNA_pol_sigma_54"/>
</dbReference>
<feature type="region of interest" description="Disordered" evidence="11">
    <location>
        <begin position="42"/>
        <end position="116"/>
    </location>
</feature>
<feature type="compositionally biased region" description="Acidic residues" evidence="11">
    <location>
        <begin position="78"/>
        <end position="92"/>
    </location>
</feature>
<dbReference type="NCBIfam" id="TIGR02395">
    <property type="entry name" value="rpoN_sigma"/>
    <property type="match status" value="1"/>
</dbReference>
<keyword evidence="8 10" id="KW-0238">DNA-binding</keyword>
<dbReference type="NCBIfam" id="NF004595">
    <property type="entry name" value="PRK05932.1-2"/>
    <property type="match status" value="1"/>
</dbReference>
<dbReference type="PROSITE" id="PS00717">
    <property type="entry name" value="SIGMA54_1"/>
    <property type="match status" value="1"/>
</dbReference>
<dbReference type="PROSITE" id="PS00718">
    <property type="entry name" value="SIGMA54_2"/>
    <property type="match status" value="1"/>
</dbReference>
<evidence type="ECO:0000256" key="2">
    <source>
        <dbReference type="ARBA" id="ARBA00019942"/>
    </source>
</evidence>
<gene>
    <name evidence="14" type="ORF">M0G41_06965</name>
</gene>
<feature type="compositionally biased region" description="Low complexity" evidence="11">
    <location>
        <begin position="58"/>
        <end position="77"/>
    </location>
</feature>
<keyword evidence="5 10" id="KW-0548">Nucleotidyltransferase</keyword>
<evidence type="ECO:0000256" key="6">
    <source>
        <dbReference type="ARBA" id="ARBA00023015"/>
    </source>
</evidence>
<dbReference type="NCBIfam" id="NF009118">
    <property type="entry name" value="PRK12469.1"/>
    <property type="match status" value="1"/>
</dbReference>
<protein>
    <recommendedName>
        <fullName evidence="2 10">RNA polymerase sigma-54 factor</fullName>
    </recommendedName>
</protein>
<dbReference type="Pfam" id="PF04552">
    <property type="entry name" value="Sigma54_DBD"/>
    <property type="match status" value="1"/>
</dbReference>
<evidence type="ECO:0000256" key="9">
    <source>
        <dbReference type="ARBA" id="ARBA00023163"/>
    </source>
</evidence>
<comment type="function">
    <text evidence="10">Sigma factors are initiation factors that promote the attachment of RNA polymerase to specific initiation sites and are then released.</text>
</comment>
<dbReference type="RefSeq" id="WP_248206894.1">
    <property type="nucleotide sequence ID" value="NZ_JALNMH010000004.1"/>
</dbReference>
<evidence type="ECO:0000256" key="4">
    <source>
        <dbReference type="ARBA" id="ARBA00022679"/>
    </source>
</evidence>
<dbReference type="PANTHER" id="PTHR32248:SF4">
    <property type="entry name" value="RNA POLYMERASE SIGMA-54 FACTOR"/>
    <property type="match status" value="1"/>
</dbReference>
<keyword evidence="6 10" id="KW-0805">Transcription regulation</keyword>
<evidence type="ECO:0000256" key="5">
    <source>
        <dbReference type="ARBA" id="ARBA00022695"/>
    </source>
</evidence>
<dbReference type="PANTHER" id="PTHR32248">
    <property type="entry name" value="RNA POLYMERASE SIGMA-54 FACTOR"/>
    <property type="match status" value="1"/>
</dbReference>
<comment type="caution">
    <text evidence="14">The sequence shown here is derived from an EMBL/GenBank/DDBJ whole genome shotgun (WGS) entry which is preliminary data.</text>
</comment>
<proteinExistence type="inferred from homology"/>
<keyword evidence="9 10" id="KW-0804">Transcription</keyword>
<evidence type="ECO:0000256" key="10">
    <source>
        <dbReference type="PIRNR" id="PIRNR000774"/>
    </source>
</evidence>
<evidence type="ECO:0000256" key="8">
    <source>
        <dbReference type="ARBA" id="ARBA00023125"/>
    </source>
</evidence>
<evidence type="ECO:0000313" key="14">
    <source>
        <dbReference type="EMBL" id="MCK7593406.1"/>
    </source>
</evidence>
<dbReference type="Pfam" id="PF00309">
    <property type="entry name" value="Sigma54_AID"/>
    <property type="match status" value="1"/>
</dbReference>
<dbReference type="PIRSF" id="PIRSF000774">
    <property type="entry name" value="RpoN"/>
    <property type="match status" value="1"/>
</dbReference>
<dbReference type="GO" id="GO:0003899">
    <property type="term" value="F:DNA-directed RNA polymerase activity"/>
    <property type="evidence" value="ECO:0007669"/>
    <property type="project" value="UniProtKB-EC"/>
</dbReference>
<evidence type="ECO:0000256" key="7">
    <source>
        <dbReference type="ARBA" id="ARBA00023082"/>
    </source>
</evidence>
<dbReference type="InterPro" id="IPR007046">
    <property type="entry name" value="RNA_pol_sigma_54_core-bd"/>
</dbReference>
<dbReference type="PRINTS" id="PR00045">
    <property type="entry name" value="SIGMA54FCT"/>
</dbReference>
<keyword evidence="7 10" id="KW-0731">Sigma factor</keyword>
<feature type="domain" description="RNA polymerase sigma factor 54 core-binding" evidence="13">
    <location>
        <begin position="117"/>
        <end position="305"/>
    </location>
</feature>
<keyword evidence="3 10" id="KW-0240">DNA-directed RNA polymerase</keyword>
<dbReference type="InterPro" id="IPR007634">
    <property type="entry name" value="RNA_pol_sigma_54_DNA-bd"/>
</dbReference>
<dbReference type="Gene3D" id="1.10.10.1330">
    <property type="entry name" value="RNA polymerase sigma-54 factor, core-binding domain"/>
    <property type="match status" value="1"/>
</dbReference>
<accession>A0ABT0GFT4</accession>
<dbReference type="Gene3D" id="1.10.10.60">
    <property type="entry name" value="Homeodomain-like"/>
    <property type="match status" value="1"/>
</dbReference>
<dbReference type="Pfam" id="PF04963">
    <property type="entry name" value="Sigma54_CBD"/>
    <property type="match status" value="1"/>
</dbReference>
<evidence type="ECO:0000256" key="11">
    <source>
        <dbReference type="SAM" id="MobiDB-lite"/>
    </source>
</evidence>
<reference evidence="14" key="1">
    <citation type="submission" date="2022-04" db="EMBL/GenBank/DDBJ databases">
        <title>Lysobacter sp. CAU 1642 isolated from sea sand.</title>
        <authorList>
            <person name="Kim W."/>
        </authorList>
    </citation>
    <scope>NUCLEOTIDE SEQUENCE</scope>
    <source>
        <strain evidence="14">CAU 1642</strain>
    </source>
</reference>
<dbReference type="InterPro" id="IPR038709">
    <property type="entry name" value="RpoN_core-bd_sf"/>
</dbReference>
<keyword evidence="4 10" id="KW-0808">Transferase</keyword>
<dbReference type="EMBL" id="JALNMH010000004">
    <property type="protein sequence ID" value="MCK7593406.1"/>
    <property type="molecule type" value="Genomic_DNA"/>
</dbReference>
<comment type="similarity">
    <text evidence="1 10">Belongs to the sigma-54 factor family.</text>
</comment>
<evidence type="ECO:0000256" key="1">
    <source>
        <dbReference type="ARBA" id="ARBA00008798"/>
    </source>
</evidence>
<name>A0ABT0GFT4_9GAMM</name>
<dbReference type="PROSITE" id="PS50044">
    <property type="entry name" value="SIGMA54_3"/>
    <property type="match status" value="1"/>
</dbReference>
<keyword evidence="15" id="KW-1185">Reference proteome</keyword>
<evidence type="ECO:0000256" key="3">
    <source>
        <dbReference type="ARBA" id="ARBA00022478"/>
    </source>
</evidence>
<evidence type="ECO:0000313" key="15">
    <source>
        <dbReference type="Proteomes" id="UP001431449"/>
    </source>
</evidence>
<dbReference type="Proteomes" id="UP001431449">
    <property type="component" value="Unassembled WGS sequence"/>
</dbReference>
<evidence type="ECO:0000259" key="13">
    <source>
        <dbReference type="Pfam" id="PF04963"/>
    </source>
</evidence>
<sequence length="478" mass="52578">MKPSLQLRLGQNLTLTPQLRQAIRLLQLSSVELEMEINAALESNPLLERPEDAEPENDASSADSGDSEAEPAPSESSDGGDDDETRYEDLAPDWELSGSGSGSREDDDRPEFNTPVEDDLHDHLLWQLNLTPMSERDRRIAVALIDAIEDDGYLREPVEALIETLQPDLADVDVDEVEAVRHRLQHFDPIGVGSRTLAECLGVQLNALGPEADCRELALKIIEADLENLAKLGPARLAREYGVDEESMQEAVELLRSLNPKPGSQVGGGGVEYVVPDAFAYRHNGQWDVRLGPGSAPRLAVNKHYSGLIATAGKSDASYLRGQLQEAKWLIRSLETRAETLIKVARCIVRHQSGFLDRGPEAMRPLVLREVADEVGLHESTVSRVTTRKYLHTPRGTYEFKHFFSSSLATSDGGTASSTAIQAMIKRLIDAENPRQPLSDARLAAELKASGITVARRTVAKYREAMNIPSSNERQRIG</sequence>
<evidence type="ECO:0000259" key="12">
    <source>
        <dbReference type="Pfam" id="PF04552"/>
    </source>
</evidence>
<organism evidence="14 15">
    <name type="scientific">Pseudomarimonas salicorniae</name>
    <dbReference type="NCBI Taxonomy" id="2933270"/>
    <lineage>
        <taxon>Bacteria</taxon>
        <taxon>Pseudomonadati</taxon>
        <taxon>Pseudomonadota</taxon>
        <taxon>Gammaproteobacteria</taxon>
        <taxon>Lysobacterales</taxon>
        <taxon>Lysobacteraceae</taxon>
        <taxon>Pseudomarimonas</taxon>
    </lineage>
</organism>
<feature type="domain" description="RNA polymerase sigma factor 54 DNA-binding" evidence="12">
    <location>
        <begin position="318"/>
        <end position="476"/>
    </location>
</feature>